<evidence type="ECO:0000313" key="1">
    <source>
        <dbReference type="EMBL" id="MBC3794158.1"/>
    </source>
</evidence>
<dbReference type="EMBL" id="VFIA01000038">
    <property type="protein sequence ID" value="MBC3794158.1"/>
    <property type="molecule type" value="Genomic_DNA"/>
</dbReference>
<reference evidence="1 2" key="1">
    <citation type="submission" date="2019-06" db="EMBL/GenBank/DDBJ databases">
        <title>Spirosoma utsteinense sp. nov. isolated from Antarctic ice-free soils.</title>
        <authorList>
            <person name="Tahon G."/>
        </authorList>
    </citation>
    <scope>NUCLEOTIDE SEQUENCE [LARGE SCALE GENOMIC DNA]</scope>
    <source>
        <strain evidence="1 2">LMG 31447</strain>
    </source>
</reference>
<proteinExistence type="predicted"/>
<organism evidence="1 2">
    <name type="scientific">Spirosoma utsteinense</name>
    <dbReference type="NCBI Taxonomy" id="2585773"/>
    <lineage>
        <taxon>Bacteria</taxon>
        <taxon>Pseudomonadati</taxon>
        <taxon>Bacteroidota</taxon>
        <taxon>Cytophagia</taxon>
        <taxon>Cytophagales</taxon>
        <taxon>Cytophagaceae</taxon>
        <taxon>Spirosoma</taxon>
    </lineage>
</organism>
<evidence type="ECO:0000313" key="2">
    <source>
        <dbReference type="Proteomes" id="UP000700732"/>
    </source>
</evidence>
<dbReference type="RefSeq" id="WP_262891312.1">
    <property type="nucleotide sequence ID" value="NZ_VFIA01000038.1"/>
</dbReference>
<accession>A0ABR6WDB5</accession>
<name>A0ABR6WDB5_9BACT</name>
<protein>
    <submittedName>
        <fullName evidence="1">Uncharacterized protein</fullName>
    </submittedName>
</protein>
<keyword evidence="2" id="KW-1185">Reference proteome</keyword>
<sequence length="40" mass="4577">MDDLKNEIMHVIVMAPATQPDKINVLNVNYLTSKLPIIHF</sequence>
<comment type="caution">
    <text evidence="1">The sequence shown here is derived from an EMBL/GenBank/DDBJ whole genome shotgun (WGS) entry which is preliminary data.</text>
</comment>
<dbReference type="Proteomes" id="UP000700732">
    <property type="component" value="Unassembled WGS sequence"/>
</dbReference>
<gene>
    <name evidence="1" type="ORF">FH603_4685</name>
</gene>